<keyword evidence="2" id="KW-0614">Plasmid</keyword>
<dbReference type="EMBL" id="MW978788">
    <property type="protein sequence ID" value="QWP89202.1"/>
    <property type="molecule type" value="Genomic_DNA"/>
</dbReference>
<sequence>MKNLLDTEGTVLFPFQTEIHFIGLIFSTPIKRTVIRQGTILPESNTGAPVSVFCFCLALFRSLITVVWFVVPWLKVFIVSKFAVSALWSLTPVKRGLLWGIDKNSGYRRAEDSLLK</sequence>
<keyword evidence="1" id="KW-0472">Membrane</keyword>
<protein>
    <submittedName>
        <fullName evidence="2">Uncharacterized protein</fullName>
    </submittedName>
</protein>
<reference evidence="2" key="1">
    <citation type="journal article" date="2021" name="Antibiotics">
        <title>Does an Antibiotic Stewardship Applied in a Pig Farm Lead to Low ESBL Prevalence?</title>
        <authorList>
            <person name="Fournier C."/>
            <person name="Nordmann P."/>
            <person name="Pittet O."/>
            <person name="Poirel L."/>
        </authorList>
    </citation>
    <scope>NUCLEOTIDE SEQUENCE</scope>
    <source>
        <plasmid evidence="2">pCTX-M-1.A</plasmid>
    </source>
</reference>
<proteinExistence type="predicted"/>
<evidence type="ECO:0000256" key="1">
    <source>
        <dbReference type="SAM" id="Phobius"/>
    </source>
</evidence>
<geneLocation type="plasmid" evidence="2">
    <name>pCTX-M-1.A</name>
</geneLocation>
<organism evidence="2">
    <name type="scientific">Escherichia coli</name>
    <dbReference type="NCBI Taxonomy" id="562"/>
    <lineage>
        <taxon>Bacteria</taxon>
        <taxon>Pseudomonadati</taxon>
        <taxon>Pseudomonadota</taxon>
        <taxon>Gammaproteobacteria</taxon>
        <taxon>Enterobacterales</taxon>
        <taxon>Enterobacteriaceae</taxon>
        <taxon>Escherichia</taxon>
    </lineage>
</organism>
<keyword evidence="1" id="KW-0812">Transmembrane</keyword>
<evidence type="ECO:0000313" key="2">
    <source>
        <dbReference type="EMBL" id="QWP89202.1"/>
    </source>
</evidence>
<gene>
    <name evidence="2" type="ORF">IHCLGBEB_00005</name>
</gene>
<dbReference type="AlphaFoldDB" id="A0A8F1IER9"/>
<name>A0A8F1IER9_ECOLX</name>
<feature type="transmembrane region" description="Helical" evidence="1">
    <location>
        <begin position="50"/>
        <end position="71"/>
    </location>
</feature>
<keyword evidence="1" id="KW-1133">Transmembrane helix</keyword>
<accession>A0A8F1IER9</accession>